<evidence type="ECO:0000313" key="3">
    <source>
        <dbReference type="Proteomes" id="UP000053105"/>
    </source>
</evidence>
<reference evidence="2 3" key="1">
    <citation type="submission" date="2015-07" db="EMBL/GenBank/DDBJ databases">
        <title>The genome of Melipona quadrifasciata.</title>
        <authorList>
            <person name="Pan H."/>
            <person name="Kapheim K."/>
        </authorList>
    </citation>
    <scope>NUCLEOTIDE SEQUENCE [LARGE SCALE GENOMIC DNA]</scope>
    <source>
        <strain evidence="2">0111107301</strain>
        <tissue evidence="2">Whole body</tissue>
    </source>
</reference>
<accession>A0A0M8ZNG1</accession>
<keyword evidence="3" id="KW-1185">Reference proteome</keyword>
<feature type="chain" id="PRO_5005830504" evidence="1">
    <location>
        <begin position="25"/>
        <end position="272"/>
    </location>
</feature>
<feature type="signal peptide" evidence="1">
    <location>
        <begin position="1"/>
        <end position="24"/>
    </location>
</feature>
<evidence type="ECO:0000313" key="2">
    <source>
        <dbReference type="EMBL" id="KOX67860.1"/>
    </source>
</evidence>
<sequence>MANSRLARPTRALLLLALTSLALPDDSVSLRTESLPLSRFSLDLKPPVVLEPEELAADSHGFVRIRERSRGDWTVGDSKGGGMEEGGGGAVRLLLEDSAEKEPIRLSFKSTVRCVEGSSSGRQSPPICLAKRIASLCDTHTDITTTINQMLISFLRYTTNGKVGKLSKSFEKCLQLLTLPIPSRCNWKKEKIGFEWLVRVSQDVHDIACSPYEEGRVFYALFGKEEAEKNGKKDYGPGASRSFCRLLGRKHCSRRCSPNRQKDSFFNENLTT</sequence>
<proteinExistence type="predicted"/>
<dbReference type="EMBL" id="KQ435969">
    <property type="protein sequence ID" value="KOX67860.1"/>
    <property type="molecule type" value="Genomic_DNA"/>
</dbReference>
<dbReference type="AlphaFoldDB" id="A0A0M8ZNG1"/>
<keyword evidence="1" id="KW-0732">Signal</keyword>
<organism evidence="2 3">
    <name type="scientific">Melipona quadrifasciata</name>
    <dbReference type="NCBI Taxonomy" id="166423"/>
    <lineage>
        <taxon>Eukaryota</taxon>
        <taxon>Metazoa</taxon>
        <taxon>Ecdysozoa</taxon>
        <taxon>Arthropoda</taxon>
        <taxon>Hexapoda</taxon>
        <taxon>Insecta</taxon>
        <taxon>Pterygota</taxon>
        <taxon>Neoptera</taxon>
        <taxon>Endopterygota</taxon>
        <taxon>Hymenoptera</taxon>
        <taxon>Apocrita</taxon>
        <taxon>Aculeata</taxon>
        <taxon>Apoidea</taxon>
        <taxon>Anthophila</taxon>
        <taxon>Apidae</taxon>
        <taxon>Melipona</taxon>
    </lineage>
</organism>
<dbReference type="Proteomes" id="UP000053105">
    <property type="component" value="Unassembled WGS sequence"/>
</dbReference>
<gene>
    <name evidence="2" type="ORF">WN51_06906</name>
</gene>
<protein>
    <submittedName>
        <fullName evidence="2">Uncharacterized protein</fullName>
    </submittedName>
</protein>
<evidence type="ECO:0000256" key="1">
    <source>
        <dbReference type="SAM" id="SignalP"/>
    </source>
</evidence>
<name>A0A0M8ZNG1_9HYME</name>